<reference evidence="3" key="1">
    <citation type="submission" date="2019-06" db="EMBL/GenBank/DDBJ databases">
        <title>Alistipes onderdonkii subsp. vulgaris subsp. nov., Alistipes dispar sp. nov. and Alistipes communis sp. nov., isolated from human faeces, and creation of Alistipes onderdonkii subsp. onderdonkii subsp. nov.</title>
        <authorList>
            <person name="Sakamoto M."/>
            <person name="Ikeyama N."/>
            <person name="Ogata Y."/>
            <person name="Suda W."/>
            <person name="Iino T."/>
            <person name="Hattori M."/>
            <person name="Ohkuma M."/>
        </authorList>
    </citation>
    <scope>NUCLEOTIDE SEQUENCE [LARGE SCALE GENOMIC DNA]</scope>
    <source>
        <strain evidence="3">5CPEGH6</strain>
    </source>
</reference>
<gene>
    <name evidence="2" type="ORF">A5CPEGH6_12450</name>
</gene>
<evidence type="ECO:0000313" key="3">
    <source>
        <dbReference type="Proteomes" id="UP000319374"/>
    </source>
</evidence>
<accession>A0A4Y1WZZ0</accession>
<sequence>MTRFKDKCVPVTGGGSGIGPITGRTALGRGSTPRGIPRGFHPRRFTQGALPRTCSVPS</sequence>
<dbReference type="AlphaFoldDB" id="A0A4Y1WZZ0"/>
<feature type="region of interest" description="Disordered" evidence="1">
    <location>
        <begin position="1"/>
        <end position="58"/>
    </location>
</feature>
<dbReference type="Proteomes" id="UP000319374">
    <property type="component" value="Chromosome"/>
</dbReference>
<evidence type="ECO:0000313" key="2">
    <source>
        <dbReference type="EMBL" id="BBL06607.1"/>
    </source>
</evidence>
<dbReference type="KEGG" id="ada:A5CPEGH6_12450"/>
<evidence type="ECO:0000256" key="1">
    <source>
        <dbReference type="SAM" id="MobiDB-lite"/>
    </source>
</evidence>
<dbReference type="GeneID" id="98674406"/>
<keyword evidence="3" id="KW-1185">Reference proteome</keyword>
<name>A0A4Y1WZZ0_9BACT</name>
<dbReference type="RefSeq" id="WP_162502063.1">
    <property type="nucleotide sequence ID" value="NZ_AP019736.1"/>
</dbReference>
<dbReference type="EMBL" id="AP019736">
    <property type="protein sequence ID" value="BBL06607.1"/>
    <property type="molecule type" value="Genomic_DNA"/>
</dbReference>
<protein>
    <submittedName>
        <fullName evidence="2">Uncharacterized protein</fullName>
    </submittedName>
</protein>
<organism evidence="2 3">
    <name type="scientific">Alistipes dispar</name>
    <dbReference type="NCBI Taxonomy" id="2585119"/>
    <lineage>
        <taxon>Bacteria</taxon>
        <taxon>Pseudomonadati</taxon>
        <taxon>Bacteroidota</taxon>
        <taxon>Bacteroidia</taxon>
        <taxon>Bacteroidales</taxon>
        <taxon>Rikenellaceae</taxon>
        <taxon>Alistipes</taxon>
    </lineage>
</organism>
<proteinExistence type="predicted"/>